<reference evidence="3 4" key="1">
    <citation type="submission" date="2019-11" db="EMBL/GenBank/DDBJ databases">
        <authorList>
            <person name="Zheng R.K."/>
            <person name="Sun C.M."/>
        </authorList>
    </citation>
    <scope>NUCLEOTIDE SEQUENCE [LARGE SCALE GENOMIC DNA]</scope>
    <source>
        <strain evidence="3 4">SRB007</strain>
    </source>
</reference>
<dbReference type="SMART" id="SM00463">
    <property type="entry name" value="SMR"/>
    <property type="match status" value="1"/>
</dbReference>
<evidence type="ECO:0000259" key="2">
    <source>
        <dbReference type="PROSITE" id="PS50828"/>
    </source>
</evidence>
<dbReference type="PANTHER" id="PTHR35562">
    <property type="entry name" value="DNA ENDONUCLEASE SMRA-RELATED"/>
    <property type="match status" value="1"/>
</dbReference>
<dbReference type="RefSeq" id="WP_158949498.1">
    <property type="nucleotide sequence ID" value="NZ_CP046400.1"/>
</dbReference>
<dbReference type="Proteomes" id="UP000428328">
    <property type="component" value="Chromosome"/>
</dbReference>
<dbReference type="PANTHER" id="PTHR35562:SF2">
    <property type="entry name" value="DNA ENDONUCLEASE SMRA-RELATED"/>
    <property type="match status" value="1"/>
</dbReference>
<feature type="compositionally biased region" description="Basic and acidic residues" evidence="1">
    <location>
        <begin position="27"/>
        <end position="46"/>
    </location>
</feature>
<gene>
    <name evidence="3" type="ORF">GM415_14735</name>
</gene>
<name>A0A6I6JK25_9BACT</name>
<accession>A0A6I6JK25</accession>
<dbReference type="Pfam" id="PF01713">
    <property type="entry name" value="Smr"/>
    <property type="match status" value="1"/>
</dbReference>
<organism evidence="3 4">
    <name type="scientific">Pseudodesulfovibrio cashew</name>
    <dbReference type="NCBI Taxonomy" id="2678688"/>
    <lineage>
        <taxon>Bacteria</taxon>
        <taxon>Pseudomonadati</taxon>
        <taxon>Thermodesulfobacteriota</taxon>
        <taxon>Desulfovibrionia</taxon>
        <taxon>Desulfovibrionales</taxon>
        <taxon>Desulfovibrionaceae</taxon>
    </lineage>
</organism>
<dbReference type="InterPro" id="IPR002625">
    <property type="entry name" value="Smr_dom"/>
</dbReference>
<dbReference type="AlphaFoldDB" id="A0A6I6JK25"/>
<dbReference type="EMBL" id="CP046400">
    <property type="protein sequence ID" value="QGY41328.1"/>
    <property type="molecule type" value="Genomic_DNA"/>
</dbReference>
<protein>
    <submittedName>
        <fullName evidence="3">DNA mismatch repair protein MutS</fullName>
    </submittedName>
</protein>
<dbReference type="InterPro" id="IPR036063">
    <property type="entry name" value="Smr_dom_sf"/>
</dbReference>
<dbReference type="KEGG" id="psel:GM415_14735"/>
<feature type="domain" description="Smr" evidence="2">
    <location>
        <begin position="137"/>
        <end position="221"/>
    </location>
</feature>
<evidence type="ECO:0000313" key="4">
    <source>
        <dbReference type="Proteomes" id="UP000428328"/>
    </source>
</evidence>
<dbReference type="PROSITE" id="PS50828">
    <property type="entry name" value="SMR"/>
    <property type="match status" value="1"/>
</dbReference>
<evidence type="ECO:0000256" key="1">
    <source>
        <dbReference type="SAM" id="MobiDB-lite"/>
    </source>
</evidence>
<evidence type="ECO:0000313" key="3">
    <source>
        <dbReference type="EMBL" id="QGY41328.1"/>
    </source>
</evidence>
<sequence length="242" mass="27412">MGKKKRIQNLSQLKDLKLKKDKDDAYTLPYEKKARPDAAETERNEPADEELFMAAMHGVKNLEGGGRQVTPAQQPAATALSVDPEERARNDLQRFLRGEVEFELEYTEEYMYGYVRGLDIKTFQQLKAGALSVEAHLDLHGMTSVQARDSLHFFIRESYMQGHRCVLVVTGRGHNSPGGQSVLRRETEGWLTRDPLKRVVLAFCTAQAKDGGAGAIYVLLRKQKKTQGKITWDKMANWDEMP</sequence>
<dbReference type="SUPFAM" id="SSF160443">
    <property type="entry name" value="SMR domain-like"/>
    <property type="match status" value="1"/>
</dbReference>
<dbReference type="Gene3D" id="3.30.1370.110">
    <property type="match status" value="1"/>
</dbReference>
<keyword evidence="4" id="KW-1185">Reference proteome</keyword>
<proteinExistence type="predicted"/>
<feature type="region of interest" description="Disordered" evidence="1">
    <location>
        <begin position="27"/>
        <end position="47"/>
    </location>
</feature>